<gene>
    <name evidence="2" type="ORF">Sjap_007954</name>
</gene>
<proteinExistence type="predicted"/>
<keyword evidence="3" id="KW-1185">Reference proteome</keyword>
<feature type="compositionally biased region" description="Polar residues" evidence="1">
    <location>
        <begin position="380"/>
        <end position="396"/>
    </location>
</feature>
<name>A0AAP0JPE4_9MAGN</name>
<dbReference type="AlphaFoldDB" id="A0AAP0JPE4"/>
<protein>
    <submittedName>
        <fullName evidence="2">Uncharacterized protein</fullName>
    </submittedName>
</protein>
<accession>A0AAP0JPE4</accession>
<feature type="region of interest" description="Disordered" evidence="1">
    <location>
        <begin position="368"/>
        <end position="431"/>
    </location>
</feature>
<reference evidence="2 3" key="1">
    <citation type="submission" date="2024-01" db="EMBL/GenBank/DDBJ databases">
        <title>Genome assemblies of Stephania.</title>
        <authorList>
            <person name="Yang L."/>
        </authorList>
    </citation>
    <scope>NUCLEOTIDE SEQUENCE [LARGE SCALE GENOMIC DNA]</scope>
    <source>
        <strain evidence="2">QJT</strain>
        <tissue evidence="2">Leaf</tissue>
    </source>
</reference>
<comment type="caution">
    <text evidence="2">The sequence shown here is derived from an EMBL/GenBank/DDBJ whole genome shotgun (WGS) entry which is preliminary data.</text>
</comment>
<sequence>MEPIIDLNEPMEVTIDLDSDHEANFDCGSFEAIGPAEDSVSILSHMFFVSTLMALMIWDEEVKDEDEVAGMLAVRREGHMAKMRAGRGCRSGGIWSGGGRRCCGEWGRCEGKVLRERALVESTPMISRQRIFSLNLSDEGEIFRVEEKNGYASHLEWTEAEEELHEYKGKLGHTKPRGEIGLSQYKGHPLEESTPQVDQNHESNESVVEGTCDDVAKHHIDVLHDDLHVFQDFINIVPLADIQRTLKGKNMLIEKPSKKPKTRDGDVSHCPVAIEETSILVASDSYSVDLYSEDDDDFSMFGTNTDRDGKSRGIESLGGVSGSDAARGTVGLNTTVPLAAVSILERIQRAVDAVTTWKALPHKVGNRVPQRLTMGGPTALSDTNTSAGNDSPTPTNWLKVHRHQRRKSMAIPTELSRRSKQKVTATRSPQR</sequence>
<feature type="region of interest" description="Disordered" evidence="1">
    <location>
        <begin position="171"/>
        <end position="203"/>
    </location>
</feature>
<organism evidence="2 3">
    <name type="scientific">Stephania japonica</name>
    <dbReference type="NCBI Taxonomy" id="461633"/>
    <lineage>
        <taxon>Eukaryota</taxon>
        <taxon>Viridiplantae</taxon>
        <taxon>Streptophyta</taxon>
        <taxon>Embryophyta</taxon>
        <taxon>Tracheophyta</taxon>
        <taxon>Spermatophyta</taxon>
        <taxon>Magnoliopsida</taxon>
        <taxon>Ranunculales</taxon>
        <taxon>Menispermaceae</taxon>
        <taxon>Menispermoideae</taxon>
        <taxon>Cissampelideae</taxon>
        <taxon>Stephania</taxon>
    </lineage>
</organism>
<feature type="compositionally biased region" description="Basic residues" evidence="1">
    <location>
        <begin position="399"/>
        <end position="408"/>
    </location>
</feature>
<dbReference type="Proteomes" id="UP001417504">
    <property type="component" value="Unassembled WGS sequence"/>
</dbReference>
<dbReference type="EMBL" id="JBBNAE010000003">
    <property type="protein sequence ID" value="KAK9137360.1"/>
    <property type="molecule type" value="Genomic_DNA"/>
</dbReference>
<evidence type="ECO:0000313" key="2">
    <source>
        <dbReference type="EMBL" id="KAK9137360.1"/>
    </source>
</evidence>
<evidence type="ECO:0000313" key="3">
    <source>
        <dbReference type="Proteomes" id="UP001417504"/>
    </source>
</evidence>
<evidence type="ECO:0000256" key="1">
    <source>
        <dbReference type="SAM" id="MobiDB-lite"/>
    </source>
</evidence>
<feature type="compositionally biased region" description="Polar residues" evidence="1">
    <location>
        <begin position="422"/>
        <end position="431"/>
    </location>
</feature>